<dbReference type="InterPro" id="IPR050135">
    <property type="entry name" value="dGTPase-like"/>
</dbReference>
<dbReference type="AlphaFoldDB" id="A0AAV5AXU8"/>
<dbReference type="SMART" id="SM00471">
    <property type="entry name" value="HDc"/>
    <property type="match status" value="1"/>
</dbReference>
<dbReference type="Pfam" id="PF01966">
    <property type="entry name" value="HD"/>
    <property type="match status" value="1"/>
</dbReference>
<dbReference type="SUPFAM" id="SSF109604">
    <property type="entry name" value="HD-domain/PDEase-like"/>
    <property type="match status" value="1"/>
</dbReference>
<evidence type="ECO:0000313" key="5">
    <source>
        <dbReference type="Proteomes" id="UP001207736"/>
    </source>
</evidence>
<dbReference type="InterPro" id="IPR003607">
    <property type="entry name" value="HD/PDEase_dom"/>
</dbReference>
<evidence type="ECO:0000313" key="3">
    <source>
        <dbReference type="EMBL" id="GJM50761.1"/>
    </source>
</evidence>
<comment type="caution">
    <text evidence="3">The sequence shown here is derived from an EMBL/GenBank/DDBJ whole genome shotgun (WGS) entry which is preliminary data.</text>
</comment>
<feature type="domain" description="HD/PDEase" evidence="2">
    <location>
        <begin position="62"/>
        <end position="266"/>
    </location>
</feature>
<dbReference type="InterPro" id="IPR023293">
    <property type="entry name" value="dGTP_triP_hydro_central_sf"/>
</dbReference>
<dbReference type="NCBIfam" id="TIGR01353">
    <property type="entry name" value="dGTP_triPase"/>
    <property type="match status" value="1"/>
</dbReference>
<gene>
    <name evidence="3" type="primary">dgt</name>
    <name evidence="3" type="ORF">RCZ15_17340</name>
    <name evidence="4" type="ORF">RCZ16_02320</name>
</gene>
<dbReference type="Gene3D" id="1.10.3550.10">
    <property type="entry name" value="eoxyguanosinetriphosphate triphosphohydrolase domain-like"/>
    <property type="match status" value="1"/>
</dbReference>
<protein>
    <submittedName>
        <fullName evidence="3">DGTPase</fullName>
    </submittedName>
</protein>
<organism evidence="3 5">
    <name type="scientific">Capnocytophaga catalasegens</name>
    <dbReference type="NCBI Taxonomy" id="1004260"/>
    <lineage>
        <taxon>Bacteria</taxon>
        <taxon>Pseudomonadati</taxon>
        <taxon>Bacteroidota</taxon>
        <taxon>Flavobacteriia</taxon>
        <taxon>Flavobacteriales</taxon>
        <taxon>Flavobacteriaceae</taxon>
        <taxon>Capnocytophaga</taxon>
    </lineage>
</organism>
<evidence type="ECO:0000313" key="6">
    <source>
        <dbReference type="Proteomes" id="UP001208692"/>
    </source>
</evidence>
<proteinExistence type="predicted"/>
<dbReference type="Gene3D" id="1.10.3410.10">
    <property type="entry name" value="putative deoxyguanosinetriphosphate triphosphohydrolase like domain"/>
    <property type="match status" value="1"/>
</dbReference>
<dbReference type="Proteomes" id="UP001208692">
    <property type="component" value="Unassembled WGS sequence"/>
</dbReference>
<dbReference type="Proteomes" id="UP001207736">
    <property type="component" value="Unassembled WGS sequence"/>
</dbReference>
<evidence type="ECO:0000313" key="4">
    <source>
        <dbReference type="EMBL" id="GJM51914.1"/>
    </source>
</evidence>
<dbReference type="PANTHER" id="PTHR11373">
    <property type="entry name" value="DEOXYNUCLEOSIDE TRIPHOSPHATE TRIPHOSPHOHYDROLASE"/>
    <property type="match status" value="1"/>
</dbReference>
<dbReference type="InterPro" id="IPR006674">
    <property type="entry name" value="HD_domain"/>
</dbReference>
<keyword evidence="1" id="KW-0378">Hydrolase</keyword>
<dbReference type="Gene3D" id="1.10.3210.10">
    <property type="entry name" value="Hypothetical protein af1432"/>
    <property type="match status" value="1"/>
</dbReference>
<keyword evidence="6" id="KW-1185">Reference proteome</keyword>
<dbReference type="InterPro" id="IPR027432">
    <property type="entry name" value="dGTP_triphosphohydrolase_C"/>
</dbReference>
<dbReference type="InterPro" id="IPR006261">
    <property type="entry name" value="dGTPase"/>
</dbReference>
<accession>A0AAV5AXU8</accession>
<reference evidence="3 6" key="1">
    <citation type="submission" date="2021-11" db="EMBL/GenBank/DDBJ databases">
        <title>Draft genome sequence of Capnocytophaga sp. strain KC07075 isolated from cat oral cavity.</title>
        <authorList>
            <person name="Suzuki M."/>
            <person name="Imaoka K."/>
            <person name="Kimura M."/>
            <person name="Morikawa S."/>
            <person name="Maeda K."/>
        </authorList>
    </citation>
    <scope>NUCLEOTIDE SEQUENCE</scope>
    <source>
        <strain evidence="3">KC07075</strain>
        <strain evidence="4 6">KC07079</strain>
    </source>
</reference>
<dbReference type="PANTHER" id="PTHR11373:SF32">
    <property type="entry name" value="DEOXYGUANOSINETRIPHOSPHATE TRIPHOSPHOHYDROLASE"/>
    <property type="match status" value="1"/>
</dbReference>
<dbReference type="EMBL" id="BQKA01000033">
    <property type="protein sequence ID" value="GJM50761.1"/>
    <property type="molecule type" value="Genomic_DNA"/>
</dbReference>
<sequence length="452" mass="51633">MTMQWERLLSLRKQGDVKERLRKNENETRLVFDVDYDRIVFSDSFRSLQDKTQVIPLSKSGFVHTRLTHSMEVSVVGRSLGRFVGNEILKKYPHLQQLGYHTNDFGTIVASAALAHDIGNPPFGHSGEKALGDFFKYKKGKEVANQLTDAQYQDLCNFEGNANGFRILTESRTGVEGGLRLSYATLGTFIKYPKESLPVKPTLHIADKKYNIFQSEKHFFEEVATELGLIRYSQQTLRFARHPLAFLVEAADDICYTIIDFEDGINLGWIAEEYALEYLSKLIQDSRITKENITNKYHNLHTREDRMAYLRALSIGTLIQDAQRVFLENEEAILQGEFHTSLLDKSIYKAQIQDIISMSVDKIYRSGQVVEKEIAGYAILQNILDIYFTAVMNHLEGKATSYDTLMLKTLPQRYFSQDKTLYEMLLGIVCYIASLTDTKVAELHARTIGLVS</sequence>
<dbReference type="EMBL" id="BQKB01000007">
    <property type="protein sequence ID" value="GJM51914.1"/>
    <property type="molecule type" value="Genomic_DNA"/>
</dbReference>
<name>A0AAV5AXU8_9FLAO</name>
<dbReference type="GO" id="GO:0006203">
    <property type="term" value="P:dGTP catabolic process"/>
    <property type="evidence" value="ECO:0007669"/>
    <property type="project" value="TreeGrafter"/>
</dbReference>
<dbReference type="GO" id="GO:0008832">
    <property type="term" value="F:dGTPase activity"/>
    <property type="evidence" value="ECO:0007669"/>
    <property type="project" value="TreeGrafter"/>
</dbReference>
<evidence type="ECO:0000259" key="2">
    <source>
        <dbReference type="SMART" id="SM00471"/>
    </source>
</evidence>
<evidence type="ECO:0000256" key="1">
    <source>
        <dbReference type="ARBA" id="ARBA00022801"/>
    </source>
</evidence>